<name>A0A2G5VKL9_9PELO</name>
<gene>
    <name evidence="2" type="primary">Cni-F58H10.1</name>
    <name evidence="2" type="synonym">Cnig_chr_I.g246</name>
    <name evidence="2" type="ORF">B9Z55_000246</name>
</gene>
<reference evidence="3" key="1">
    <citation type="submission" date="2017-10" db="EMBL/GenBank/DDBJ databases">
        <title>Rapid genome shrinkage in a self-fertile nematode reveals novel sperm competition proteins.</title>
        <authorList>
            <person name="Yin D."/>
            <person name="Schwarz E.M."/>
            <person name="Thomas C.G."/>
            <person name="Felde R.L."/>
            <person name="Korf I.F."/>
            <person name="Cutter A.D."/>
            <person name="Schartner C.M."/>
            <person name="Ralston E.J."/>
            <person name="Meyer B.J."/>
            <person name="Haag E.S."/>
        </authorList>
    </citation>
    <scope>NUCLEOTIDE SEQUENCE [LARGE SCALE GENOMIC DNA]</scope>
    <source>
        <strain evidence="3">JU1422</strain>
    </source>
</reference>
<evidence type="ECO:0000256" key="1">
    <source>
        <dbReference type="SAM" id="SignalP"/>
    </source>
</evidence>
<dbReference type="EMBL" id="PDUG01000001">
    <property type="protein sequence ID" value="PIC52292.1"/>
    <property type="molecule type" value="Genomic_DNA"/>
</dbReference>
<sequence>MKLLFAAFFLFSLLSCTLARPNYKDIDYRLFQEVDDGGVAIDAVYEVVDPETKPHHHHHHHKKMAKSNRLDRLKRYLRGFEEESKRNF</sequence>
<dbReference type="OrthoDB" id="5830369at2759"/>
<accession>A0A2G5VKL9</accession>
<organism evidence="2 3">
    <name type="scientific">Caenorhabditis nigoni</name>
    <dbReference type="NCBI Taxonomy" id="1611254"/>
    <lineage>
        <taxon>Eukaryota</taxon>
        <taxon>Metazoa</taxon>
        <taxon>Ecdysozoa</taxon>
        <taxon>Nematoda</taxon>
        <taxon>Chromadorea</taxon>
        <taxon>Rhabditida</taxon>
        <taxon>Rhabditina</taxon>
        <taxon>Rhabditomorpha</taxon>
        <taxon>Rhabditoidea</taxon>
        <taxon>Rhabditidae</taxon>
        <taxon>Peloderinae</taxon>
        <taxon>Caenorhabditis</taxon>
    </lineage>
</organism>
<proteinExistence type="predicted"/>
<feature type="signal peptide" evidence="1">
    <location>
        <begin position="1"/>
        <end position="19"/>
    </location>
</feature>
<feature type="chain" id="PRO_5013929262" evidence="1">
    <location>
        <begin position="20"/>
        <end position="88"/>
    </location>
</feature>
<comment type="caution">
    <text evidence="2">The sequence shown here is derived from an EMBL/GenBank/DDBJ whole genome shotgun (WGS) entry which is preliminary data.</text>
</comment>
<protein>
    <submittedName>
        <fullName evidence="2">Uncharacterized protein</fullName>
    </submittedName>
</protein>
<dbReference type="Proteomes" id="UP000230233">
    <property type="component" value="Chromosome I"/>
</dbReference>
<keyword evidence="1" id="KW-0732">Signal</keyword>
<dbReference type="AlphaFoldDB" id="A0A2G5VKL9"/>
<keyword evidence="3" id="KW-1185">Reference proteome</keyword>
<evidence type="ECO:0000313" key="3">
    <source>
        <dbReference type="Proteomes" id="UP000230233"/>
    </source>
</evidence>
<dbReference type="PROSITE" id="PS51257">
    <property type="entry name" value="PROKAR_LIPOPROTEIN"/>
    <property type="match status" value="1"/>
</dbReference>
<evidence type="ECO:0000313" key="2">
    <source>
        <dbReference type="EMBL" id="PIC52292.1"/>
    </source>
</evidence>